<feature type="domain" description="Transcriptional regulator DauR-like HTH" evidence="2">
    <location>
        <begin position="170"/>
        <end position="215"/>
    </location>
</feature>
<organism evidence="3 4">
    <name type="scientific">Enterococcus ratti</name>
    <dbReference type="NCBI Taxonomy" id="150033"/>
    <lineage>
        <taxon>Bacteria</taxon>
        <taxon>Bacillati</taxon>
        <taxon>Bacillota</taxon>
        <taxon>Bacilli</taxon>
        <taxon>Lactobacillales</taxon>
        <taxon>Enterococcaceae</taxon>
        <taxon>Enterococcus</taxon>
    </lineage>
</organism>
<protein>
    <recommendedName>
        <fullName evidence="5">DNA-binding protein</fullName>
    </recommendedName>
</protein>
<accession>A0A1L8WCV5</accession>
<keyword evidence="4" id="KW-1185">Reference proteome</keyword>
<dbReference type="STRING" id="150033.RV14_GL001110"/>
<dbReference type="AlphaFoldDB" id="A0A1L8WCV5"/>
<dbReference type="InterPro" id="IPR013559">
    <property type="entry name" value="YheO"/>
</dbReference>
<evidence type="ECO:0000259" key="1">
    <source>
        <dbReference type="Pfam" id="PF08348"/>
    </source>
</evidence>
<evidence type="ECO:0000313" key="3">
    <source>
        <dbReference type="EMBL" id="OJG78849.1"/>
    </source>
</evidence>
<dbReference type="Proteomes" id="UP000182152">
    <property type="component" value="Unassembled WGS sequence"/>
</dbReference>
<feature type="domain" description="YheO-like" evidence="1">
    <location>
        <begin position="6"/>
        <end position="118"/>
    </location>
</feature>
<evidence type="ECO:0000259" key="2">
    <source>
        <dbReference type="Pfam" id="PF13309"/>
    </source>
</evidence>
<dbReference type="InterPro" id="IPR039445">
    <property type="entry name" value="DauR-like_HTH"/>
</dbReference>
<evidence type="ECO:0000313" key="4">
    <source>
        <dbReference type="Proteomes" id="UP000182152"/>
    </source>
</evidence>
<dbReference type="Pfam" id="PF13309">
    <property type="entry name" value="HTH_22"/>
    <property type="match status" value="1"/>
</dbReference>
<dbReference type="OrthoDB" id="9796595at2"/>
<gene>
    <name evidence="3" type="ORF">RV14_GL001110</name>
</gene>
<dbReference type="PANTHER" id="PTHR35568:SF1">
    <property type="entry name" value="TRANSCRIPTIONAL REGULATOR DAUR"/>
    <property type="match status" value="1"/>
</dbReference>
<dbReference type="EMBL" id="JXLB01000022">
    <property type="protein sequence ID" value="OJG78849.1"/>
    <property type="molecule type" value="Genomic_DNA"/>
</dbReference>
<proteinExistence type="predicted"/>
<sequence>MDKNQLAFYISLVKFLGEALGENYEVVLHHLEKGRFHIAAIKNNHISGRDIDSPVTGFALNIIRSKEYLKEDYLVNYDAQTINGKKLKGATFFIRDDHNELIGLLCINQDISKYQALSKEILALAGVAPEPLFSSTADTAHFPESVEILEETIEGIIYSIVSPDFLNQQGALNKDLKVEIIRQLNEKGIFQIKGAVSQVAKILNISDPSVYRYLKMTDGSK</sequence>
<dbReference type="PANTHER" id="PTHR35568">
    <property type="entry name" value="TRANSCRIPTIONAL REGULATOR DAUR"/>
    <property type="match status" value="1"/>
</dbReference>
<evidence type="ECO:0008006" key="5">
    <source>
        <dbReference type="Google" id="ProtNLM"/>
    </source>
</evidence>
<reference evidence="3 4" key="1">
    <citation type="submission" date="2014-12" db="EMBL/GenBank/DDBJ databases">
        <title>Draft genome sequences of 29 type strains of Enterococci.</title>
        <authorList>
            <person name="Zhong Z."/>
            <person name="Sun Z."/>
            <person name="Liu W."/>
            <person name="Zhang W."/>
            <person name="Zhang H."/>
        </authorList>
    </citation>
    <scope>NUCLEOTIDE SEQUENCE [LARGE SCALE GENOMIC DNA]</scope>
    <source>
        <strain evidence="3 4">DSM 15687</strain>
    </source>
</reference>
<name>A0A1L8WCV5_9ENTE</name>
<dbReference type="RefSeq" id="WP_071856071.1">
    <property type="nucleotide sequence ID" value="NZ_JXLB01000022.1"/>
</dbReference>
<comment type="caution">
    <text evidence="3">The sequence shown here is derived from an EMBL/GenBank/DDBJ whole genome shotgun (WGS) entry which is preliminary data.</text>
</comment>
<dbReference type="InterPro" id="IPR039446">
    <property type="entry name" value="DauR-like"/>
</dbReference>
<dbReference type="Pfam" id="PF08348">
    <property type="entry name" value="PAS_6"/>
    <property type="match status" value="1"/>
</dbReference>